<dbReference type="Gene3D" id="6.10.250.3030">
    <property type="match status" value="1"/>
</dbReference>
<organism evidence="3 4">
    <name type="scientific">Nasonia vitripennis</name>
    <name type="common">Parasitic wasp</name>
    <dbReference type="NCBI Taxonomy" id="7425"/>
    <lineage>
        <taxon>Eukaryota</taxon>
        <taxon>Metazoa</taxon>
        <taxon>Ecdysozoa</taxon>
        <taxon>Arthropoda</taxon>
        <taxon>Hexapoda</taxon>
        <taxon>Insecta</taxon>
        <taxon>Pterygota</taxon>
        <taxon>Neoptera</taxon>
        <taxon>Endopterygota</taxon>
        <taxon>Hymenoptera</taxon>
        <taxon>Apocrita</taxon>
        <taxon>Proctotrupomorpha</taxon>
        <taxon>Chalcidoidea</taxon>
        <taxon>Pteromalidae</taxon>
        <taxon>Pteromalinae</taxon>
        <taxon>Nasonia</taxon>
    </lineage>
</organism>
<evidence type="ECO:0000313" key="3">
    <source>
        <dbReference type="EnsemblMetazoa" id="XP_016836708"/>
    </source>
</evidence>
<evidence type="ECO:0000313" key="4">
    <source>
        <dbReference type="Proteomes" id="UP000002358"/>
    </source>
</evidence>
<dbReference type="SUPFAM" id="SSF54695">
    <property type="entry name" value="POZ domain"/>
    <property type="match status" value="1"/>
</dbReference>
<dbReference type="InterPro" id="IPR008974">
    <property type="entry name" value="TRAF-like"/>
</dbReference>
<reference evidence="3" key="1">
    <citation type="submission" date="2021-01" db="UniProtKB">
        <authorList>
            <consortium name="EnsemblMetazoa"/>
        </authorList>
    </citation>
    <scope>IDENTIFICATION</scope>
</reference>
<evidence type="ECO:0000259" key="2">
    <source>
        <dbReference type="PROSITE" id="PS50144"/>
    </source>
</evidence>
<dbReference type="InterPro" id="IPR011333">
    <property type="entry name" value="SKP1/BTB/POZ_sf"/>
</dbReference>
<dbReference type="GeneID" id="100118245"/>
<evidence type="ECO:0000259" key="1">
    <source>
        <dbReference type="PROSITE" id="PS50097"/>
    </source>
</evidence>
<dbReference type="OrthoDB" id="6359816at2759"/>
<dbReference type="SMART" id="SM00225">
    <property type="entry name" value="BTB"/>
    <property type="match status" value="1"/>
</dbReference>
<dbReference type="AlphaFoldDB" id="A0A7M7ITP4"/>
<dbReference type="Gene3D" id="3.30.710.10">
    <property type="entry name" value="Potassium Channel Kv1.1, Chain A"/>
    <property type="match status" value="1"/>
</dbReference>
<dbReference type="SMR" id="A0A7M7ITP4"/>
<protein>
    <recommendedName>
        <fullName evidence="5">Roadkill</fullName>
    </recommendedName>
</protein>
<dbReference type="GO" id="GO:0030163">
    <property type="term" value="P:protein catabolic process"/>
    <property type="evidence" value="ECO:0007669"/>
    <property type="project" value="UniProtKB-ARBA"/>
</dbReference>
<accession>A0A7M7ITP4</accession>
<feature type="domain" description="BTB" evidence="1">
    <location>
        <begin position="193"/>
        <end position="260"/>
    </location>
</feature>
<dbReference type="FunFam" id="3.30.710.10:FF:000159">
    <property type="entry name" value="Speckle-type POZ protein B"/>
    <property type="match status" value="1"/>
</dbReference>
<dbReference type="RefSeq" id="XP_016836708.1">
    <property type="nucleotide sequence ID" value="XM_016981219.3"/>
</dbReference>
<name>A0A7M7ITP4_NASVI</name>
<proteinExistence type="predicted"/>
<sequence length="345" mass="39047">MSNISDTVSKKLSSLTQVEVIRTSYIWTIHNFSFLSVESTKKVKSSVFTMGANKEYQWRLRMYPHGCDEEDSNHLSLFLQLVSPTDTPVSAKFDFSIIKPDGQKHTLASHKIRSYTQWKSLGYHELIERSHLLDERTGYMSDDTLKVSCDVSVATGNMVNQPSLEEPELPEPIDAELNLLRDLDNMLSNKIYADVGLLVGDDRFEVHKALLSARSRVFAAMFEHDMKEKQQSEVRILDIEKEVLEELIRFLYTGRVKEIDTIAPGLLAAADKYALNDLKLMCERSIFSNLTVDNVLNTLVIADRHNSLTLKQQAIEFMKANAPRLMDNLANFLLSSGECAACGCK</sequence>
<dbReference type="Gene3D" id="2.60.210.10">
    <property type="entry name" value="Apoptosis, Tumor Necrosis Factor Receptor Associated Protein 2, Chain A"/>
    <property type="match status" value="1"/>
</dbReference>
<evidence type="ECO:0008006" key="5">
    <source>
        <dbReference type="Google" id="ProtNLM"/>
    </source>
</evidence>
<dbReference type="Proteomes" id="UP000002358">
    <property type="component" value="Chromosome 1"/>
</dbReference>
<dbReference type="InterPro" id="IPR000210">
    <property type="entry name" value="BTB/POZ_dom"/>
</dbReference>
<dbReference type="Pfam" id="PF00651">
    <property type="entry name" value="BTB"/>
    <property type="match status" value="1"/>
</dbReference>
<dbReference type="PROSITE" id="PS50097">
    <property type="entry name" value="BTB"/>
    <property type="match status" value="1"/>
</dbReference>
<dbReference type="InterPro" id="IPR002083">
    <property type="entry name" value="MATH/TRAF_dom"/>
</dbReference>
<dbReference type="Pfam" id="PF22486">
    <property type="entry name" value="MATH_2"/>
    <property type="match status" value="1"/>
</dbReference>
<dbReference type="PANTHER" id="PTHR24413">
    <property type="entry name" value="SPECKLE-TYPE POZ PROTEIN"/>
    <property type="match status" value="1"/>
</dbReference>
<dbReference type="SMART" id="SM00061">
    <property type="entry name" value="MATH"/>
    <property type="match status" value="1"/>
</dbReference>
<dbReference type="SUPFAM" id="SSF49599">
    <property type="entry name" value="TRAF domain-like"/>
    <property type="match status" value="1"/>
</dbReference>
<dbReference type="PROSITE" id="PS50144">
    <property type="entry name" value="MATH"/>
    <property type="match status" value="1"/>
</dbReference>
<dbReference type="EnsemblMetazoa" id="XM_016981219">
    <property type="protein sequence ID" value="XP_016836708"/>
    <property type="gene ID" value="LOC100118245"/>
</dbReference>
<feature type="domain" description="MATH" evidence="2">
    <location>
        <begin position="22"/>
        <end position="151"/>
    </location>
</feature>
<keyword evidence="4" id="KW-1185">Reference proteome</keyword>